<sequence>MWRESEHDGMCEAAFAGAMACRQPCPRAMRHVQQPFSRVMVHFLTKTRADHLPNNSVDDARCLDCHQTSLLLAPLWLMVTYHRSLFLSSATLSPISSGLHFIFPESTPQAL</sequence>
<proteinExistence type="predicted"/>
<organism evidence="1 2">
    <name type="scientific">Datura stramonium</name>
    <name type="common">Jimsonweed</name>
    <name type="synonym">Common thornapple</name>
    <dbReference type="NCBI Taxonomy" id="4076"/>
    <lineage>
        <taxon>Eukaryota</taxon>
        <taxon>Viridiplantae</taxon>
        <taxon>Streptophyta</taxon>
        <taxon>Embryophyta</taxon>
        <taxon>Tracheophyta</taxon>
        <taxon>Spermatophyta</taxon>
        <taxon>Magnoliopsida</taxon>
        <taxon>eudicotyledons</taxon>
        <taxon>Gunneridae</taxon>
        <taxon>Pentapetalae</taxon>
        <taxon>asterids</taxon>
        <taxon>lamiids</taxon>
        <taxon>Solanales</taxon>
        <taxon>Solanaceae</taxon>
        <taxon>Solanoideae</taxon>
        <taxon>Datureae</taxon>
        <taxon>Datura</taxon>
    </lineage>
</organism>
<keyword evidence="2" id="KW-1185">Reference proteome</keyword>
<gene>
    <name evidence="1" type="ORF">HAX54_011561</name>
</gene>
<accession>A0ABS8RX04</accession>
<reference evidence="1 2" key="1">
    <citation type="journal article" date="2021" name="BMC Genomics">
        <title>Datura genome reveals duplications of psychoactive alkaloid biosynthetic genes and high mutation rate following tissue culture.</title>
        <authorList>
            <person name="Rajewski A."/>
            <person name="Carter-House D."/>
            <person name="Stajich J."/>
            <person name="Litt A."/>
        </authorList>
    </citation>
    <scope>NUCLEOTIDE SEQUENCE [LARGE SCALE GENOMIC DNA]</scope>
    <source>
        <strain evidence="1">AR-01</strain>
    </source>
</reference>
<name>A0ABS8RX04_DATST</name>
<evidence type="ECO:0000313" key="2">
    <source>
        <dbReference type="Proteomes" id="UP000823775"/>
    </source>
</evidence>
<evidence type="ECO:0000313" key="1">
    <source>
        <dbReference type="EMBL" id="MCD7451381.1"/>
    </source>
</evidence>
<dbReference type="EMBL" id="JACEIK010000166">
    <property type="protein sequence ID" value="MCD7451381.1"/>
    <property type="molecule type" value="Genomic_DNA"/>
</dbReference>
<dbReference type="Proteomes" id="UP000823775">
    <property type="component" value="Unassembled WGS sequence"/>
</dbReference>
<comment type="caution">
    <text evidence="1">The sequence shown here is derived from an EMBL/GenBank/DDBJ whole genome shotgun (WGS) entry which is preliminary data.</text>
</comment>
<protein>
    <submittedName>
        <fullName evidence="1">Uncharacterized protein</fullName>
    </submittedName>
</protein>